<evidence type="ECO:0008006" key="3">
    <source>
        <dbReference type="Google" id="ProtNLM"/>
    </source>
</evidence>
<name>A0ABX0UM93_9BACT</name>
<sequence length="531" mass="59534">MKVNKIILGIFTAGVLSLTSCEQSFEELEKDPNHATTAPAYLVLQGIEFDMYNNTGTPFSEEMRWNQFYAINYNYYGNNEYSWSTFDNHFPTLKNVVKMEEEAKKSLGTDLNVYSALGKFFRAFFYDQMSVRAGDLPLSEALLGLENVAPKYDTQKDVYIQILKWLDESNADMTALIAKSDTRVQGDFYLGEDLRKWQKVVNSLRMRILIRLSKKDAEAGMNVKAQFAEILGNPTKYPIMEGMADNLEFKSNNFNKYPSNPDNFGFDATRQNMAQTYVGLLTARKDPRVMVTAEPAGAQLKAGKLPSDFSAFVAASSGEDLSDMSNKAGKDNGAGFAPGEYSFQSRSRYYSTYTGENAFIIGYPELCFNIAEGINRGWAAGSAEDWYKKGIKASQEFYGVKTGALTMTYSKTGGRAAADFATYTINFNFDEYYAQPLVKYAGNTAAGLEQIVTQKYLAFFMNSGMEAYFNYRRTGFPKFMTGVGTGNSGRIALRWQYPLSERTTNQANYNAAIQSQFAGKDDINQALWLTK</sequence>
<dbReference type="Proteomes" id="UP001179181">
    <property type="component" value="Unassembled WGS sequence"/>
</dbReference>
<dbReference type="InterPro" id="IPR011990">
    <property type="entry name" value="TPR-like_helical_dom_sf"/>
</dbReference>
<dbReference type="Pfam" id="PF12771">
    <property type="entry name" value="SusD-like_2"/>
    <property type="match status" value="1"/>
</dbReference>
<accession>A0ABX0UM93</accession>
<reference evidence="1 2" key="1">
    <citation type="submission" date="2020-03" db="EMBL/GenBank/DDBJ databases">
        <title>Genomic Encyclopedia of Type Strains, Phase IV (KMG-IV): sequencing the most valuable type-strain genomes for metagenomic binning, comparative biology and taxonomic classification.</title>
        <authorList>
            <person name="Goeker M."/>
        </authorList>
    </citation>
    <scope>NUCLEOTIDE SEQUENCE [LARGE SCALE GENOMIC DNA]</scope>
    <source>
        <strain evidence="1 2">DSM 102865</strain>
    </source>
</reference>
<dbReference type="SUPFAM" id="SSF48452">
    <property type="entry name" value="TPR-like"/>
    <property type="match status" value="1"/>
</dbReference>
<comment type="caution">
    <text evidence="1">The sequence shown here is derived from an EMBL/GenBank/DDBJ whole genome shotgun (WGS) entry which is preliminary data.</text>
</comment>
<dbReference type="RefSeq" id="WP_167271850.1">
    <property type="nucleotide sequence ID" value="NZ_JAASQJ010000003.1"/>
</dbReference>
<proteinExistence type="predicted"/>
<gene>
    <name evidence="1" type="ORF">FHS68_003268</name>
</gene>
<dbReference type="InterPro" id="IPR041662">
    <property type="entry name" value="SusD-like_2"/>
</dbReference>
<protein>
    <recommendedName>
        <fullName evidence="3">Starch-binding associating with outer membrane</fullName>
    </recommendedName>
</protein>
<dbReference type="EMBL" id="JAASQJ010000003">
    <property type="protein sequence ID" value="NIJ54086.1"/>
    <property type="molecule type" value="Genomic_DNA"/>
</dbReference>
<organism evidence="1 2">
    <name type="scientific">Dyadobacter arcticus</name>
    <dbReference type="NCBI Taxonomy" id="1078754"/>
    <lineage>
        <taxon>Bacteria</taxon>
        <taxon>Pseudomonadati</taxon>
        <taxon>Bacteroidota</taxon>
        <taxon>Cytophagia</taxon>
        <taxon>Cytophagales</taxon>
        <taxon>Spirosomataceae</taxon>
        <taxon>Dyadobacter</taxon>
    </lineage>
</organism>
<evidence type="ECO:0000313" key="2">
    <source>
        <dbReference type="Proteomes" id="UP001179181"/>
    </source>
</evidence>
<dbReference type="Gene3D" id="1.25.40.390">
    <property type="match status" value="1"/>
</dbReference>
<dbReference type="PROSITE" id="PS51257">
    <property type="entry name" value="PROKAR_LIPOPROTEIN"/>
    <property type="match status" value="1"/>
</dbReference>
<keyword evidence="2" id="KW-1185">Reference proteome</keyword>
<evidence type="ECO:0000313" key="1">
    <source>
        <dbReference type="EMBL" id="NIJ54086.1"/>
    </source>
</evidence>